<proteinExistence type="predicted"/>
<reference evidence="1 2" key="1">
    <citation type="submission" date="2020-08" db="EMBL/GenBank/DDBJ databases">
        <title>Genomic Encyclopedia of Type Strains, Phase IV (KMG-V): Genome sequencing to study the core and pangenomes of soil and plant-associated prokaryotes.</title>
        <authorList>
            <person name="Whitman W."/>
        </authorList>
    </citation>
    <scope>NUCLEOTIDE SEQUENCE [LARGE SCALE GENOMIC DNA]</scope>
    <source>
        <strain evidence="1 2">M2T3</strain>
    </source>
</reference>
<accession>A0A7X0MHE6</accession>
<dbReference type="RefSeq" id="WP_184623187.1">
    <property type="nucleotide sequence ID" value="NZ_JACHCC010000002.1"/>
</dbReference>
<protein>
    <recommendedName>
        <fullName evidence="3">Bacteriocin</fullName>
    </recommendedName>
</protein>
<dbReference type="EMBL" id="JACHCC010000002">
    <property type="protein sequence ID" value="MBB6498766.1"/>
    <property type="molecule type" value="Genomic_DNA"/>
</dbReference>
<name>A0A7X0MHE6_9SPHI</name>
<dbReference type="Proteomes" id="UP000521017">
    <property type="component" value="Unassembled WGS sequence"/>
</dbReference>
<dbReference type="AlphaFoldDB" id="A0A7X0MHE6"/>
<sequence length="68" mass="7222">MKKIELNELQELTAEEQVNIAGGYYANGGLFTTLYNVVDLYGKTIVSGLAGLVSGLGALTQNLFGVLK</sequence>
<evidence type="ECO:0008006" key="3">
    <source>
        <dbReference type="Google" id="ProtNLM"/>
    </source>
</evidence>
<gene>
    <name evidence="1" type="ORF">HDF25_000903</name>
</gene>
<evidence type="ECO:0000313" key="1">
    <source>
        <dbReference type="EMBL" id="MBB6498766.1"/>
    </source>
</evidence>
<comment type="caution">
    <text evidence="1">The sequence shown here is derived from an EMBL/GenBank/DDBJ whole genome shotgun (WGS) entry which is preliminary data.</text>
</comment>
<evidence type="ECO:0000313" key="2">
    <source>
        <dbReference type="Proteomes" id="UP000521017"/>
    </source>
</evidence>
<organism evidence="1 2">
    <name type="scientific">Pedobacter cryoconitis</name>
    <dbReference type="NCBI Taxonomy" id="188932"/>
    <lineage>
        <taxon>Bacteria</taxon>
        <taxon>Pseudomonadati</taxon>
        <taxon>Bacteroidota</taxon>
        <taxon>Sphingobacteriia</taxon>
        <taxon>Sphingobacteriales</taxon>
        <taxon>Sphingobacteriaceae</taxon>
        <taxon>Pedobacter</taxon>
    </lineage>
</organism>